<gene>
    <name evidence="9" type="ORF">Sradi_3986100</name>
</gene>
<comment type="caution">
    <text evidence="9">The sequence shown here is derived from an EMBL/GenBank/DDBJ whole genome shotgun (WGS) entry which is preliminary data.</text>
</comment>
<evidence type="ECO:0000256" key="4">
    <source>
        <dbReference type="ARBA" id="ARBA00022677"/>
    </source>
</evidence>
<evidence type="ECO:0000256" key="1">
    <source>
        <dbReference type="ARBA" id="ARBA00004141"/>
    </source>
</evidence>
<keyword evidence="6 8" id="KW-1133">Transmembrane helix</keyword>
<dbReference type="InterPro" id="IPR000136">
    <property type="entry name" value="Oleosin"/>
</dbReference>
<feature type="transmembrane region" description="Helical" evidence="8">
    <location>
        <begin position="12"/>
        <end position="33"/>
    </location>
</feature>
<dbReference type="Pfam" id="PF01277">
    <property type="entry name" value="Oleosin"/>
    <property type="match status" value="1"/>
</dbReference>
<protein>
    <submittedName>
        <fullName evidence="9">Oleosin</fullName>
    </submittedName>
</protein>
<dbReference type="AlphaFoldDB" id="A0AAW2PJX8"/>
<comment type="subcellular location">
    <subcellularLocation>
        <location evidence="2">Lipid droplet</location>
    </subcellularLocation>
    <subcellularLocation>
        <location evidence="1">Membrane</location>
        <topology evidence="1">Multi-pass membrane protein</topology>
    </subcellularLocation>
</comment>
<dbReference type="EMBL" id="JACGWJ010000017">
    <property type="protein sequence ID" value="KAL0355392.1"/>
    <property type="molecule type" value="Genomic_DNA"/>
</dbReference>
<dbReference type="GO" id="GO:0012511">
    <property type="term" value="C:monolayer-surrounded lipid storage body"/>
    <property type="evidence" value="ECO:0007669"/>
    <property type="project" value="InterPro"/>
</dbReference>
<reference evidence="9" key="1">
    <citation type="submission" date="2020-06" db="EMBL/GenBank/DDBJ databases">
        <authorList>
            <person name="Li T."/>
            <person name="Hu X."/>
            <person name="Zhang T."/>
            <person name="Song X."/>
            <person name="Zhang H."/>
            <person name="Dai N."/>
            <person name="Sheng W."/>
            <person name="Hou X."/>
            <person name="Wei L."/>
        </authorList>
    </citation>
    <scope>NUCLEOTIDE SEQUENCE</scope>
    <source>
        <strain evidence="9">G02</strain>
        <tissue evidence="9">Leaf</tissue>
    </source>
</reference>
<comment type="similarity">
    <text evidence="3">Belongs to the oleosin family.</text>
</comment>
<dbReference type="GO" id="GO:0048608">
    <property type="term" value="P:reproductive structure development"/>
    <property type="evidence" value="ECO:0007669"/>
    <property type="project" value="UniProtKB-ARBA"/>
</dbReference>
<evidence type="ECO:0000256" key="6">
    <source>
        <dbReference type="ARBA" id="ARBA00022989"/>
    </source>
</evidence>
<organism evidence="9">
    <name type="scientific">Sesamum radiatum</name>
    <name type="common">Black benniseed</name>
    <dbReference type="NCBI Taxonomy" id="300843"/>
    <lineage>
        <taxon>Eukaryota</taxon>
        <taxon>Viridiplantae</taxon>
        <taxon>Streptophyta</taxon>
        <taxon>Embryophyta</taxon>
        <taxon>Tracheophyta</taxon>
        <taxon>Spermatophyta</taxon>
        <taxon>Magnoliopsida</taxon>
        <taxon>eudicotyledons</taxon>
        <taxon>Gunneridae</taxon>
        <taxon>Pentapetalae</taxon>
        <taxon>asterids</taxon>
        <taxon>lamiids</taxon>
        <taxon>Lamiales</taxon>
        <taxon>Pedaliaceae</taxon>
        <taxon>Sesamum</taxon>
    </lineage>
</organism>
<dbReference type="GO" id="GO:0016020">
    <property type="term" value="C:membrane"/>
    <property type="evidence" value="ECO:0007669"/>
    <property type="project" value="UniProtKB-SubCell"/>
</dbReference>
<evidence type="ECO:0000256" key="7">
    <source>
        <dbReference type="ARBA" id="ARBA00023136"/>
    </source>
</evidence>
<evidence type="ECO:0000313" key="9">
    <source>
        <dbReference type="EMBL" id="KAL0355392.1"/>
    </source>
</evidence>
<sequence>MSDPATTHQDSAPLNVQAVGFLAAIIVICGLLFGLSGLSLTGTMIALAVATPGLVFFSPIIIPSVLSLLLITAGFMFSGCCLAAALAATVWMCRYMAGKSPLGWEQLAYLTTKFSGEATT</sequence>
<evidence type="ECO:0000256" key="8">
    <source>
        <dbReference type="SAM" id="Phobius"/>
    </source>
</evidence>
<dbReference type="PANTHER" id="PTHR33203:SF24">
    <property type="entry name" value="OLEOSIN"/>
    <property type="match status" value="1"/>
</dbReference>
<dbReference type="PANTHER" id="PTHR33203">
    <property type="entry name" value="OLEOSIN"/>
    <property type="match status" value="1"/>
</dbReference>
<keyword evidence="4" id="KW-0551">Lipid droplet</keyword>
<name>A0AAW2PJX8_SESRA</name>
<keyword evidence="5 8" id="KW-0812">Transmembrane</keyword>
<feature type="transmembrane region" description="Helical" evidence="8">
    <location>
        <begin position="40"/>
        <end position="62"/>
    </location>
</feature>
<dbReference type="GO" id="GO:0009791">
    <property type="term" value="P:post-embryonic development"/>
    <property type="evidence" value="ECO:0007669"/>
    <property type="project" value="UniProtKB-ARBA"/>
</dbReference>
<dbReference type="GO" id="GO:0019915">
    <property type="term" value="P:lipid storage"/>
    <property type="evidence" value="ECO:0007669"/>
    <property type="project" value="TreeGrafter"/>
</dbReference>
<accession>A0AAW2PJX8</accession>
<evidence type="ECO:0000256" key="5">
    <source>
        <dbReference type="ARBA" id="ARBA00022692"/>
    </source>
</evidence>
<evidence type="ECO:0000256" key="3">
    <source>
        <dbReference type="ARBA" id="ARBA00010858"/>
    </source>
</evidence>
<keyword evidence="7 8" id="KW-0472">Membrane</keyword>
<evidence type="ECO:0000256" key="2">
    <source>
        <dbReference type="ARBA" id="ARBA00004502"/>
    </source>
</evidence>
<reference evidence="9" key="2">
    <citation type="journal article" date="2024" name="Plant">
        <title>Genomic evolution and insights into agronomic trait innovations of Sesamum species.</title>
        <authorList>
            <person name="Miao H."/>
            <person name="Wang L."/>
            <person name="Qu L."/>
            <person name="Liu H."/>
            <person name="Sun Y."/>
            <person name="Le M."/>
            <person name="Wang Q."/>
            <person name="Wei S."/>
            <person name="Zheng Y."/>
            <person name="Lin W."/>
            <person name="Duan Y."/>
            <person name="Cao H."/>
            <person name="Xiong S."/>
            <person name="Wang X."/>
            <person name="Wei L."/>
            <person name="Li C."/>
            <person name="Ma Q."/>
            <person name="Ju M."/>
            <person name="Zhao R."/>
            <person name="Li G."/>
            <person name="Mu C."/>
            <person name="Tian Q."/>
            <person name="Mei H."/>
            <person name="Zhang T."/>
            <person name="Gao T."/>
            <person name="Zhang H."/>
        </authorList>
    </citation>
    <scope>NUCLEOTIDE SEQUENCE</scope>
    <source>
        <strain evidence="9">G02</strain>
    </source>
</reference>
<feature type="transmembrane region" description="Helical" evidence="8">
    <location>
        <begin position="68"/>
        <end position="93"/>
    </location>
</feature>
<proteinExistence type="inferred from homology"/>